<evidence type="ECO:0000313" key="1">
    <source>
        <dbReference type="EMBL" id="QNP52070.1"/>
    </source>
</evidence>
<keyword evidence="2" id="KW-1185">Reference proteome</keyword>
<dbReference type="Proteomes" id="UP000516093">
    <property type="component" value="Chromosome"/>
</dbReference>
<accession>A0A7H0GUV4</accession>
<evidence type="ECO:0000313" key="2">
    <source>
        <dbReference type="Proteomes" id="UP000516093"/>
    </source>
</evidence>
<dbReference type="EMBL" id="CP060784">
    <property type="protein sequence ID" value="QNP52070.1"/>
    <property type="molecule type" value="Genomic_DNA"/>
</dbReference>
<gene>
    <name evidence="1" type="ORF">H9L05_19605</name>
</gene>
<dbReference type="AlphaFoldDB" id="A0A7H0GUV4"/>
<dbReference type="KEGG" id="hqi:H9L05_19605"/>
<protein>
    <submittedName>
        <fullName evidence="1">Uncharacterized protein</fullName>
    </submittedName>
</protein>
<sequence>MKTRRPAPPRRRKHEQYDYNVFINCPFDDKYKPLFHAMVFTIHHAGFIARCALEASTQNYRFPRILDIIGECRYGIHDVSRSVSGQEPRNNMPLELGVFIGCQYFGKSYDLEKEYLVLDTKAHEYKKYLTDLGGEDPSAHGDTVEGIISSVRDWLSMRIPTNEEPLPGADYMGTLYQIFLDQKEDFCDRYRLRFEKLTFPEYVKVMTDFLEERHRDMDLVEESYKQIIEQPEEAELDE</sequence>
<dbReference type="RefSeq" id="WP_187732336.1">
    <property type="nucleotide sequence ID" value="NZ_BMFN01000002.1"/>
</dbReference>
<proteinExistence type="predicted"/>
<reference evidence="1 2" key="1">
    <citation type="submission" date="2020-08" db="EMBL/GenBank/DDBJ databases">
        <title>Genome sequence of Hymenobacter qilianensis JCM 19763T.</title>
        <authorList>
            <person name="Hyun D.-W."/>
            <person name="Bae J.-W."/>
        </authorList>
    </citation>
    <scope>NUCLEOTIDE SEQUENCE [LARGE SCALE GENOMIC DNA]</scope>
    <source>
        <strain evidence="1 2">JCM 19763</strain>
    </source>
</reference>
<organism evidence="1 2">
    <name type="scientific">Hymenobacter qilianensis</name>
    <dbReference type="NCBI Taxonomy" id="1385715"/>
    <lineage>
        <taxon>Bacteria</taxon>
        <taxon>Pseudomonadati</taxon>
        <taxon>Bacteroidota</taxon>
        <taxon>Cytophagia</taxon>
        <taxon>Cytophagales</taxon>
        <taxon>Hymenobacteraceae</taxon>
        <taxon>Hymenobacter</taxon>
    </lineage>
</organism>
<name>A0A7H0GUV4_9BACT</name>